<evidence type="ECO:0000256" key="4">
    <source>
        <dbReference type="ARBA" id="ARBA00016218"/>
    </source>
</evidence>
<keyword evidence="5" id="KW-0808">Transferase</keyword>
<evidence type="ECO:0000256" key="9">
    <source>
        <dbReference type="ARBA" id="ARBA00022909"/>
    </source>
</evidence>
<dbReference type="GO" id="GO:0016301">
    <property type="term" value="F:kinase activity"/>
    <property type="evidence" value="ECO:0007669"/>
    <property type="project" value="UniProtKB-KW"/>
</dbReference>
<evidence type="ECO:0000256" key="7">
    <source>
        <dbReference type="ARBA" id="ARBA00022777"/>
    </source>
</evidence>
<dbReference type="EC" id="2.7.6.3" evidence="3"/>
<evidence type="ECO:0000259" key="13">
    <source>
        <dbReference type="Pfam" id="PF01288"/>
    </source>
</evidence>
<feature type="domain" description="7,8-dihydro-6-hydroxymethylpterin-pyrophosphokinase" evidence="13">
    <location>
        <begin position="6"/>
        <end position="131"/>
    </location>
</feature>
<evidence type="ECO:0000256" key="5">
    <source>
        <dbReference type="ARBA" id="ARBA00022679"/>
    </source>
</evidence>
<dbReference type="CDD" id="cd00483">
    <property type="entry name" value="HPPK"/>
    <property type="match status" value="1"/>
</dbReference>
<evidence type="ECO:0000256" key="10">
    <source>
        <dbReference type="ARBA" id="ARBA00029409"/>
    </source>
</evidence>
<dbReference type="InterPro" id="IPR035907">
    <property type="entry name" value="Hppk_sf"/>
</dbReference>
<name>A0A1I1X0D6_9BACT</name>
<dbReference type="Pfam" id="PF01288">
    <property type="entry name" value="HPPK"/>
    <property type="match status" value="1"/>
</dbReference>
<keyword evidence="7 14" id="KW-0418">Kinase</keyword>
<comment type="pathway">
    <text evidence="1">Cofactor biosynthesis; tetrahydrofolate biosynthesis; 2-amino-4-hydroxy-6-hydroxymethyl-7,8-dihydropteridine diphosphate from 7,8-dihydroneopterin triphosphate: step 4/4.</text>
</comment>
<dbReference type="NCBIfam" id="TIGR01498">
    <property type="entry name" value="folK"/>
    <property type="match status" value="1"/>
</dbReference>
<evidence type="ECO:0000256" key="6">
    <source>
        <dbReference type="ARBA" id="ARBA00022741"/>
    </source>
</evidence>
<dbReference type="GO" id="GO:0005524">
    <property type="term" value="F:ATP binding"/>
    <property type="evidence" value="ECO:0007669"/>
    <property type="project" value="UniProtKB-KW"/>
</dbReference>
<organism evidence="14 15">
    <name type="scientific">Thermophagus xiamenensis</name>
    <dbReference type="NCBI Taxonomy" id="385682"/>
    <lineage>
        <taxon>Bacteria</taxon>
        <taxon>Pseudomonadati</taxon>
        <taxon>Bacteroidota</taxon>
        <taxon>Bacteroidia</taxon>
        <taxon>Marinilabiliales</taxon>
        <taxon>Marinilabiliaceae</taxon>
        <taxon>Thermophagus</taxon>
    </lineage>
</organism>
<keyword evidence="6" id="KW-0547">Nucleotide-binding</keyword>
<dbReference type="Proteomes" id="UP000181976">
    <property type="component" value="Unassembled WGS sequence"/>
</dbReference>
<dbReference type="GO" id="GO:0046654">
    <property type="term" value="P:tetrahydrofolate biosynthetic process"/>
    <property type="evidence" value="ECO:0007669"/>
    <property type="project" value="UniProtKB-UniPathway"/>
</dbReference>
<dbReference type="PANTHER" id="PTHR43071:SF1">
    <property type="entry name" value="2-AMINO-4-HYDROXY-6-HYDROXYMETHYLDIHYDROPTERIDINE PYROPHOSPHOKINASE"/>
    <property type="match status" value="1"/>
</dbReference>
<keyword evidence="9" id="KW-0289">Folate biosynthesis</keyword>
<evidence type="ECO:0000256" key="8">
    <source>
        <dbReference type="ARBA" id="ARBA00022840"/>
    </source>
</evidence>
<dbReference type="STRING" id="385682.SAMN05444380_10546"/>
<evidence type="ECO:0000256" key="1">
    <source>
        <dbReference type="ARBA" id="ARBA00005051"/>
    </source>
</evidence>
<evidence type="ECO:0000313" key="15">
    <source>
        <dbReference type="Proteomes" id="UP000181976"/>
    </source>
</evidence>
<accession>A0A1I1X0D6</accession>
<keyword evidence="8" id="KW-0067">ATP-binding</keyword>
<dbReference type="GO" id="GO:0003848">
    <property type="term" value="F:2-amino-4-hydroxy-6-hydroxymethyldihydropteridine diphosphokinase activity"/>
    <property type="evidence" value="ECO:0007669"/>
    <property type="project" value="UniProtKB-EC"/>
</dbReference>
<dbReference type="UniPathway" id="UPA00077">
    <property type="reaction ID" value="UER00155"/>
</dbReference>
<evidence type="ECO:0000256" key="3">
    <source>
        <dbReference type="ARBA" id="ARBA00013253"/>
    </source>
</evidence>
<evidence type="ECO:0000256" key="2">
    <source>
        <dbReference type="ARBA" id="ARBA00005810"/>
    </source>
</evidence>
<proteinExistence type="inferred from homology"/>
<dbReference type="eggNOG" id="COG0801">
    <property type="taxonomic scope" value="Bacteria"/>
</dbReference>
<dbReference type="SUPFAM" id="SSF55083">
    <property type="entry name" value="6-hydroxymethyl-7,8-dihydropterin pyrophosphokinase, HPPK"/>
    <property type="match status" value="1"/>
</dbReference>
<gene>
    <name evidence="14" type="ORF">SAMN05444380_10546</name>
</gene>
<dbReference type="GO" id="GO:0046656">
    <property type="term" value="P:folic acid biosynthetic process"/>
    <property type="evidence" value="ECO:0007669"/>
    <property type="project" value="UniProtKB-KW"/>
</dbReference>
<reference evidence="14 15" key="1">
    <citation type="submission" date="2016-10" db="EMBL/GenBank/DDBJ databases">
        <authorList>
            <person name="de Groot N.N."/>
        </authorList>
    </citation>
    <scope>NUCLEOTIDE SEQUENCE [LARGE SCALE GENOMIC DNA]</scope>
    <source>
        <strain evidence="14 15">DSM 19012</strain>
    </source>
</reference>
<dbReference type="EMBL" id="FONA01000005">
    <property type="protein sequence ID" value="SFD99153.1"/>
    <property type="molecule type" value="Genomic_DNA"/>
</dbReference>
<evidence type="ECO:0000256" key="12">
    <source>
        <dbReference type="ARBA" id="ARBA00033413"/>
    </source>
</evidence>
<dbReference type="InterPro" id="IPR000550">
    <property type="entry name" value="Hppk"/>
</dbReference>
<dbReference type="PANTHER" id="PTHR43071">
    <property type="entry name" value="2-AMINO-4-HYDROXY-6-HYDROXYMETHYLDIHYDROPTERIDINE PYROPHOSPHOKINASE"/>
    <property type="match status" value="1"/>
</dbReference>
<evidence type="ECO:0000256" key="11">
    <source>
        <dbReference type="ARBA" id="ARBA00029766"/>
    </source>
</evidence>
<comment type="function">
    <text evidence="10">Catalyzes the transfer of pyrophosphate from adenosine triphosphate (ATP) to 6-hydroxymethyl-7,8-dihydropterin, an enzymatic step in folate biosynthesis pathway.</text>
</comment>
<comment type="similarity">
    <text evidence="2">Belongs to the HPPK family.</text>
</comment>
<evidence type="ECO:0000313" key="14">
    <source>
        <dbReference type="EMBL" id="SFD99153.1"/>
    </source>
</evidence>
<protein>
    <recommendedName>
        <fullName evidence="4">2-amino-4-hydroxy-6-hydroxymethyldihydropteridine pyrophosphokinase</fullName>
        <ecNumber evidence="3">2.7.6.3</ecNumber>
    </recommendedName>
    <alternativeName>
        <fullName evidence="11">6-hydroxymethyl-7,8-dihydropterin pyrophosphokinase</fullName>
    </alternativeName>
    <alternativeName>
        <fullName evidence="12">7,8-dihydro-6-hydroxymethylpterin-pyrophosphokinase</fullName>
    </alternativeName>
</protein>
<keyword evidence="15" id="KW-1185">Reference proteome</keyword>
<dbReference type="OrthoDB" id="9808041at2"/>
<dbReference type="AlphaFoldDB" id="A0A1I1X0D6"/>
<sequence>MAKITLLLGGNEKGTRRAFKEAVQLIDKTIGKVVYLSALYTSPPWGFEHPDWFLNQALESVSFLSPMEILSQTQLIEKKLGRKKKTTTHYDGRIIDIDILFIENKVIHNPDLEIPHPRLHLRRFTLLPLTEWKADFIHPVQKKSISTLLAQCPDNSEVYKVV</sequence>
<dbReference type="RefSeq" id="WP_010526719.1">
    <property type="nucleotide sequence ID" value="NZ_AFSL01000015.1"/>
</dbReference>
<dbReference type="InParanoid" id="A0A1I1X0D6"/>
<dbReference type="Gene3D" id="3.30.70.560">
    <property type="entry name" value="7,8-Dihydro-6-hydroxymethylpterin-pyrophosphokinase HPPK"/>
    <property type="match status" value="1"/>
</dbReference>